<dbReference type="Gene3D" id="1.25.40.10">
    <property type="entry name" value="Tetratricopeptide repeat domain"/>
    <property type="match status" value="1"/>
</dbReference>
<reference evidence="2" key="1">
    <citation type="journal article" date="2019" name="Int. J. Syst. Evol. Microbiol.">
        <title>The Global Catalogue of Microorganisms (GCM) 10K type strain sequencing project: providing services to taxonomists for standard genome sequencing and annotation.</title>
        <authorList>
            <consortium name="The Broad Institute Genomics Platform"/>
            <consortium name="The Broad Institute Genome Sequencing Center for Infectious Disease"/>
            <person name="Wu L."/>
            <person name="Ma J."/>
        </authorList>
    </citation>
    <scope>NUCLEOTIDE SEQUENCE [LARGE SCALE GENOMIC DNA]</scope>
    <source>
        <strain evidence="2">NBRC 112299</strain>
    </source>
</reference>
<dbReference type="SUPFAM" id="SSF52833">
    <property type="entry name" value="Thioredoxin-like"/>
    <property type="match status" value="1"/>
</dbReference>
<accession>A0ABQ6IFY7</accession>
<organism evidence="1 2">
    <name type="scientific">Demequina litorisediminis</name>
    <dbReference type="NCBI Taxonomy" id="1849022"/>
    <lineage>
        <taxon>Bacteria</taxon>
        <taxon>Bacillati</taxon>
        <taxon>Actinomycetota</taxon>
        <taxon>Actinomycetes</taxon>
        <taxon>Micrococcales</taxon>
        <taxon>Demequinaceae</taxon>
        <taxon>Demequina</taxon>
    </lineage>
</organism>
<dbReference type="InterPro" id="IPR011990">
    <property type="entry name" value="TPR-like_helical_dom_sf"/>
</dbReference>
<evidence type="ECO:0000313" key="2">
    <source>
        <dbReference type="Proteomes" id="UP001157125"/>
    </source>
</evidence>
<name>A0ABQ6IFY7_9MICO</name>
<dbReference type="Proteomes" id="UP001157125">
    <property type="component" value="Unassembled WGS sequence"/>
</dbReference>
<dbReference type="SUPFAM" id="SSF48452">
    <property type="entry name" value="TPR-like"/>
    <property type="match status" value="1"/>
</dbReference>
<protein>
    <submittedName>
        <fullName evidence="1">Co-chaperone YbbN</fullName>
    </submittedName>
</protein>
<gene>
    <name evidence="1" type="ORF">GCM10025876_28990</name>
</gene>
<proteinExistence type="predicted"/>
<keyword evidence="2" id="KW-1185">Reference proteome</keyword>
<dbReference type="RefSeq" id="WP_284328704.1">
    <property type="nucleotide sequence ID" value="NZ_BSUN01000001.1"/>
</dbReference>
<comment type="caution">
    <text evidence="1">The sequence shown here is derived from an EMBL/GenBank/DDBJ whole genome shotgun (WGS) entry which is preliminary data.</text>
</comment>
<evidence type="ECO:0000313" key="1">
    <source>
        <dbReference type="EMBL" id="GMA36695.1"/>
    </source>
</evidence>
<sequence length="305" mass="32100">MTQNPDVPLRGAPDLSQFAQAAPVAAAGNEAPASAVVPVIEVTEANLNDLAQQSTQVPIVIVFLSSASPASRELVETVRTVAGGFDGRFVVGRCDIDVHGSIAQALQINAVPTVVALIAGRPAPLFQGSADQAQIKEILDQVLEVAQQHGVTGRVDTAAQAAEPVPEPLPPLHQEAYDAVEREDYDAAIAAYDQALRENPKDHEAKAGRAQVALMSRTRTADLAAVRKAAADAPGDVDAQMDVADLDIMGGQVEDAFARLLDAVRGSQGDDREKVRLRLIELFDVVGAADPRVADARRALSTALF</sequence>
<dbReference type="Pfam" id="PF14561">
    <property type="entry name" value="TPR_20"/>
    <property type="match status" value="1"/>
</dbReference>
<dbReference type="CDD" id="cd02956">
    <property type="entry name" value="ybbN"/>
    <property type="match status" value="1"/>
</dbReference>
<dbReference type="EMBL" id="BSUN01000001">
    <property type="protein sequence ID" value="GMA36695.1"/>
    <property type="molecule type" value="Genomic_DNA"/>
</dbReference>
<dbReference type="Gene3D" id="3.40.30.10">
    <property type="entry name" value="Glutaredoxin"/>
    <property type="match status" value="1"/>
</dbReference>
<dbReference type="InterPro" id="IPR036249">
    <property type="entry name" value="Thioredoxin-like_sf"/>
</dbReference>